<accession>A0ACB8F7P1</accession>
<organism evidence="1 2">
    <name type="scientific">Sphaerodactylus townsendi</name>
    <dbReference type="NCBI Taxonomy" id="933632"/>
    <lineage>
        <taxon>Eukaryota</taxon>
        <taxon>Metazoa</taxon>
        <taxon>Chordata</taxon>
        <taxon>Craniata</taxon>
        <taxon>Vertebrata</taxon>
        <taxon>Euteleostomi</taxon>
        <taxon>Lepidosauria</taxon>
        <taxon>Squamata</taxon>
        <taxon>Bifurcata</taxon>
        <taxon>Gekkota</taxon>
        <taxon>Sphaerodactylidae</taxon>
        <taxon>Sphaerodactylus</taxon>
    </lineage>
</organism>
<reference evidence="1" key="1">
    <citation type="submission" date="2021-08" db="EMBL/GenBank/DDBJ databases">
        <title>The first chromosome-level gecko genome reveals the dynamic sex chromosomes of Neotropical dwarf geckos (Sphaerodactylidae: Sphaerodactylus).</title>
        <authorList>
            <person name="Pinto B.J."/>
            <person name="Keating S.E."/>
            <person name="Gamble T."/>
        </authorList>
    </citation>
    <scope>NUCLEOTIDE SEQUENCE</scope>
    <source>
        <strain evidence="1">TG3544</strain>
    </source>
</reference>
<dbReference type="Proteomes" id="UP000827872">
    <property type="component" value="Linkage Group LG08"/>
</dbReference>
<gene>
    <name evidence="1" type="ORF">K3G42_001461</name>
</gene>
<sequence>MKAKGAAFGRSPSEAGDGESPGKLHYQDAFAVLHGGRKAQRAPGGRTHLGTSQALFGPPQAEIRSLPLRLCPRNGAQATHCDAWQQWLRPKRKQSQRAGWSRLCRRPRLPIKKRRHAETISNFGSCSKPGPAPSESNTGRSWSPRRGQRIAAKSPGRQAARRAAQRGMEWQHCADSSAPFLLPLARKISSILPISHLLSLKAAPPAQSPESPKRQQEPPSLKPRDLSSKSCKEEKGSRKLNASLPQGAPPKTQPSGNGSTLYKHEAKDTEFVNSLPGHSLPQESYFSNIS</sequence>
<keyword evidence="2" id="KW-1185">Reference proteome</keyword>
<evidence type="ECO:0000313" key="2">
    <source>
        <dbReference type="Proteomes" id="UP000827872"/>
    </source>
</evidence>
<comment type="caution">
    <text evidence="1">The sequence shown here is derived from an EMBL/GenBank/DDBJ whole genome shotgun (WGS) entry which is preliminary data.</text>
</comment>
<evidence type="ECO:0000313" key="1">
    <source>
        <dbReference type="EMBL" id="KAH8001188.1"/>
    </source>
</evidence>
<protein>
    <submittedName>
        <fullName evidence="1">Uncharacterized protein</fullName>
    </submittedName>
</protein>
<dbReference type="EMBL" id="CM037621">
    <property type="protein sequence ID" value="KAH8001188.1"/>
    <property type="molecule type" value="Genomic_DNA"/>
</dbReference>
<proteinExistence type="predicted"/>
<name>A0ACB8F7P1_9SAUR</name>